<organism evidence="2 3">
    <name type="scientific">Kibdelosporangium philippinense</name>
    <dbReference type="NCBI Taxonomy" id="211113"/>
    <lineage>
        <taxon>Bacteria</taxon>
        <taxon>Bacillati</taxon>
        <taxon>Actinomycetota</taxon>
        <taxon>Actinomycetes</taxon>
        <taxon>Pseudonocardiales</taxon>
        <taxon>Pseudonocardiaceae</taxon>
        <taxon>Kibdelosporangium</taxon>
    </lineage>
</organism>
<dbReference type="RefSeq" id="WP_233729957.1">
    <property type="nucleotide sequence ID" value="NZ_JAJVCN010000003.1"/>
</dbReference>
<evidence type="ECO:0000256" key="1">
    <source>
        <dbReference type="SAM" id="MobiDB-lite"/>
    </source>
</evidence>
<evidence type="ECO:0000313" key="3">
    <source>
        <dbReference type="Proteomes" id="UP001521150"/>
    </source>
</evidence>
<evidence type="ECO:0000313" key="2">
    <source>
        <dbReference type="EMBL" id="MCE7008458.1"/>
    </source>
</evidence>
<accession>A0ABS8ZMR5</accession>
<dbReference type="EMBL" id="JAJVCN010000003">
    <property type="protein sequence ID" value="MCE7008458.1"/>
    <property type="molecule type" value="Genomic_DNA"/>
</dbReference>
<reference evidence="2 3" key="1">
    <citation type="submission" date="2021-12" db="EMBL/GenBank/DDBJ databases">
        <title>Genome sequence of Kibdelosporangium philippinense ATCC 49844.</title>
        <authorList>
            <person name="Fedorov E.A."/>
            <person name="Omeragic M."/>
            <person name="Shalygina K.F."/>
            <person name="Maclea K.S."/>
        </authorList>
    </citation>
    <scope>NUCLEOTIDE SEQUENCE [LARGE SCALE GENOMIC DNA]</scope>
    <source>
        <strain evidence="2 3">ATCC 49844</strain>
    </source>
</reference>
<name>A0ABS8ZMR5_9PSEU</name>
<dbReference type="Proteomes" id="UP001521150">
    <property type="component" value="Unassembled WGS sequence"/>
</dbReference>
<proteinExistence type="predicted"/>
<protein>
    <submittedName>
        <fullName evidence="2">Uncharacterized protein</fullName>
    </submittedName>
</protein>
<keyword evidence="3" id="KW-1185">Reference proteome</keyword>
<comment type="caution">
    <text evidence="2">The sequence shown here is derived from an EMBL/GenBank/DDBJ whole genome shotgun (WGS) entry which is preliminary data.</text>
</comment>
<sequence>MGRRRSPQEKKRLSYSKDRRNWYGENDKSSRKAIALRKRLRHRAARHEVHQELASVIGQLGKADELFVTRRKPDYWRKWPDAQLGAYVMARLAVRARRGISEASTEQARIERIRRATVFDHLETPSKGSLHY</sequence>
<feature type="region of interest" description="Disordered" evidence="1">
    <location>
        <begin position="1"/>
        <end position="26"/>
    </location>
</feature>
<gene>
    <name evidence="2" type="ORF">LWC34_37445</name>
</gene>